<dbReference type="Proteomes" id="UP000318483">
    <property type="component" value="Chromosome"/>
</dbReference>
<dbReference type="Gene3D" id="3.30.830.10">
    <property type="entry name" value="Metalloenzyme, LuxS/M16 peptidase-like"/>
    <property type="match status" value="2"/>
</dbReference>
<dbReference type="InterPro" id="IPR007863">
    <property type="entry name" value="Peptidase_M16_C"/>
</dbReference>
<sequence length="436" mass="46845">MIRAIASFAIAAIAAFPVHALDIEQVETPGGINAWLVQEPSIPFVALELLFRGGTSLDTVEKSGAVNLMTGLLEEGAADMTAEDFATAREELAASFRFETGEDFVSVSAEFLSENKSDAVDLLRSALIEPTFDESAVERVRAQVLSGLRSDAEDPNAIASKAFSEQIFGNHPYAKTQSGTIETVTSLTRDDLVAAHRQALTKDRVYVSAVGDISPDELSDLLETLLGDLPQSDTALPGRADPDFSGQIDVLPYNSPQSVIQFGQPGLSRDDPDFFAAYVLNHVIGGGGFGSRLMEEIREKRGLTYGVSSYLVQKEEADLYLGALSTANTSAGDVVTLIRDTWQDVAENGITQDELDKAKTYLTGEFPLRFDGNGRIASILVGMQADDLPIDYADTRNAKVEAVTLEDVNRVARQLLDPGALTFVVVGQPEGLSSDD</sequence>
<dbReference type="AlphaFoldDB" id="A0A5B8I895"/>
<dbReference type="RefSeq" id="WP_146365315.1">
    <property type="nucleotide sequence ID" value="NZ_CP042261.1"/>
</dbReference>
<dbReference type="EMBL" id="CP042261">
    <property type="protein sequence ID" value="QDY69939.1"/>
    <property type="molecule type" value="Genomic_DNA"/>
</dbReference>
<accession>A0A5B8I895</accession>
<name>A0A5B8I895_9RHOB</name>
<dbReference type="KEGG" id="lit:FPZ52_10115"/>
<dbReference type="OrthoDB" id="9811314at2"/>
<reference evidence="4 5" key="1">
    <citation type="submission" date="2019-07" db="EMBL/GenBank/DDBJ databases">
        <title>Litoreibacter alkalisoli sp. nov., isolated from saline-alkaline soil.</title>
        <authorList>
            <person name="Wang S."/>
            <person name="Xu L."/>
            <person name="Xing Y.-T."/>
            <person name="Sun J.-Q."/>
        </authorList>
    </citation>
    <scope>NUCLEOTIDE SEQUENCE [LARGE SCALE GENOMIC DNA]</scope>
    <source>
        <strain evidence="4 5">LN3S51</strain>
    </source>
</reference>
<feature type="domain" description="Peptidase M16 C-terminal" evidence="3">
    <location>
        <begin position="186"/>
        <end position="361"/>
    </location>
</feature>
<feature type="signal peptide" evidence="1">
    <location>
        <begin position="1"/>
        <end position="20"/>
    </location>
</feature>
<keyword evidence="1" id="KW-0732">Signal</keyword>
<evidence type="ECO:0000313" key="5">
    <source>
        <dbReference type="Proteomes" id="UP000318483"/>
    </source>
</evidence>
<dbReference type="InterPro" id="IPR011765">
    <property type="entry name" value="Pept_M16_N"/>
</dbReference>
<dbReference type="PANTHER" id="PTHR11851:SF224">
    <property type="entry name" value="PROCESSING PROTEASE"/>
    <property type="match status" value="1"/>
</dbReference>
<gene>
    <name evidence="4" type="ORF">FPZ52_10115</name>
</gene>
<evidence type="ECO:0000256" key="1">
    <source>
        <dbReference type="SAM" id="SignalP"/>
    </source>
</evidence>
<dbReference type="PANTHER" id="PTHR11851">
    <property type="entry name" value="METALLOPROTEASE"/>
    <property type="match status" value="1"/>
</dbReference>
<keyword evidence="5" id="KW-1185">Reference proteome</keyword>
<dbReference type="InterPro" id="IPR011249">
    <property type="entry name" value="Metalloenz_LuxS/M16"/>
</dbReference>
<dbReference type="Pfam" id="PF00675">
    <property type="entry name" value="Peptidase_M16"/>
    <property type="match status" value="1"/>
</dbReference>
<feature type="chain" id="PRO_5022734744" evidence="1">
    <location>
        <begin position="21"/>
        <end position="436"/>
    </location>
</feature>
<dbReference type="SUPFAM" id="SSF63411">
    <property type="entry name" value="LuxS/MPP-like metallohydrolase"/>
    <property type="match status" value="2"/>
</dbReference>
<feature type="domain" description="Peptidase M16 N-terminal" evidence="2">
    <location>
        <begin position="37"/>
        <end position="176"/>
    </location>
</feature>
<dbReference type="GO" id="GO:0046872">
    <property type="term" value="F:metal ion binding"/>
    <property type="evidence" value="ECO:0007669"/>
    <property type="project" value="InterPro"/>
</dbReference>
<proteinExistence type="predicted"/>
<evidence type="ECO:0000313" key="4">
    <source>
        <dbReference type="EMBL" id="QDY69939.1"/>
    </source>
</evidence>
<evidence type="ECO:0000259" key="2">
    <source>
        <dbReference type="Pfam" id="PF00675"/>
    </source>
</evidence>
<protein>
    <submittedName>
        <fullName evidence="4">Insulinase family protein</fullName>
    </submittedName>
</protein>
<dbReference type="InterPro" id="IPR050361">
    <property type="entry name" value="MPP/UQCRC_Complex"/>
</dbReference>
<organism evidence="4 5">
    <name type="scientific">Qingshengfaniella alkalisoli</name>
    <dbReference type="NCBI Taxonomy" id="2599296"/>
    <lineage>
        <taxon>Bacteria</taxon>
        <taxon>Pseudomonadati</taxon>
        <taxon>Pseudomonadota</taxon>
        <taxon>Alphaproteobacteria</taxon>
        <taxon>Rhodobacterales</taxon>
        <taxon>Paracoccaceae</taxon>
        <taxon>Qingshengfaniella</taxon>
    </lineage>
</organism>
<evidence type="ECO:0000259" key="3">
    <source>
        <dbReference type="Pfam" id="PF05193"/>
    </source>
</evidence>
<dbReference type="Pfam" id="PF05193">
    <property type="entry name" value="Peptidase_M16_C"/>
    <property type="match status" value="1"/>
</dbReference>